<accession>A0A7H8MIJ1</accession>
<proteinExistence type="predicted"/>
<evidence type="ECO:0000313" key="2">
    <source>
        <dbReference type="Proteomes" id="UP000509345"/>
    </source>
</evidence>
<protein>
    <submittedName>
        <fullName evidence="1">Uncharacterized protein</fullName>
    </submittedName>
</protein>
<dbReference type="GeneID" id="87630309"/>
<organism evidence="1 2">
    <name type="scientific">Streptomyces microflavus</name>
    <name type="common">Streptomyces lipmanii</name>
    <dbReference type="NCBI Taxonomy" id="1919"/>
    <lineage>
        <taxon>Bacteria</taxon>
        <taxon>Bacillati</taxon>
        <taxon>Actinomycetota</taxon>
        <taxon>Actinomycetes</taxon>
        <taxon>Kitasatosporales</taxon>
        <taxon>Streptomycetaceae</taxon>
        <taxon>Streptomyces</taxon>
    </lineage>
</organism>
<dbReference type="RefSeq" id="WP_176143212.1">
    <property type="nucleotide sequence ID" value="NZ_CP054926.1"/>
</dbReference>
<gene>
    <name evidence="1" type="ORF">HUT09_03765</name>
</gene>
<dbReference type="EMBL" id="CP054926">
    <property type="protein sequence ID" value="QKW41742.1"/>
    <property type="molecule type" value="Genomic_DNA"/>
</dbReference>
<evidence type="ECO:0000313" key="1">
    <source>
        <dbReference type="EMBL" id="QKW41742.1"/>
    </source>
</evidence>
<reference evidence="1 2" key="1">
    <citation type="submission" date="2020-06" db="EMBL/GenBank/DDBJ databases">
        <title>Genome mining for natural products.</title>
        <authorList>
            <person name="Zhang B."/>
            <person name="Shi J."/>
            <person name="Ge H."/>
        </authorList>
    </citation>
    <scope>NUCLEOTIDE SEQUENCE [LARGE SCALE GENOMIC DNA]</scope>
    <source>
        <strain evidence="1 2">NA06532</strain>
    </source>
</reference>
<dbReference type="Proteomes" id="UP000509345">
    <property type="component" value="Chromosome"/>
</dbReference>
<sequence length="61" mass="7179">MSARHHAARQRRTFIARVARSMHRERGQVSPSEITHVALCAGWRTNNTEVRHVLTRLRLHR</sequence>
<dbReference type="AlphaFoldDB" id="A0A7H8MIJ1"/>
<name>A0A7H8MIJ1_STRMI</name>